<dbReference type="EMBL" id="PZQS01000003">
    <property type="protein sequence ID" value="PVD33240.1"/>
    <property type="molecule type" value="Genomic_DNA"/>
</dbReference>
<comment type="caution">
    <text evidence="1">The sequence shown here is derived from an EMBL/GenBank/DDBJ whole genome shotgun (WGS) entry which is preliminary data.</text>
</comment>
<evidence type="ECO:0000313" key="1">
    <source>
        <dbReference type="EMBL" id="PVD33240.1"/>
    </source>
</evidence>
<dbReference type="OrthoDB" id="44736at2759"/>
<gene>
    <name evidence="1" type="ORF">C0Q70_04491</name>
</gene>
<organism evidence="1 2">
    <name type="scientific">Pomacea canaliculata</name>
    <name type="common">Golden apple snail</name>
    <dbReference type="NCBI Taxonomy" id="400727"/>
    <lineage>
        <taxon>Eukaryota</taxon>
        <taxon>Metazoa</taxon>
        <taxon>Spiralia</taxon>
        <taxon>Lophotrochozoa</taxon>
        <taxon>Mollusca</taxon>
        <taxon>Gastropoda</taxon>
        <taxon>Caenogastropoda</taxon>
        <taxon>Architaenioglossa</taxon>
        <taxon>Ampullarioidea</taxon>
        <taxon>Ampullariidae</taxon>
        <taxon>Pomacea</taxon>
    </lineage>
</organism>
<keyword evidence="2" id="KW-1185">Reference proteome</keyword>
<sequence length="237" mass="26131">MLMTEFCEPWREHGDTDRAGEIDDGRVSTFSCWPDLTGLRGKKKRQAVVYSWAKQVLMNRNLPGVCVGACVRAVGGTWEVEDGGGACRLPASILIWEQHLHDAVLSLCVFEDSGTWRVFAGLADGTVAVLDMEYILCSSLHDYTSDGHLCGGCHLSRVFHLSTLDAMDSFAVSSNPYDHILTLQPGLPGVWISVRGSSILELWDPDALDDEMYFNKARITCICILTTQSGLEQGRET</sequence>
<dbReference type="AlphaFoldDB" id="A0A2T7PIN0"/>
<reference evidence="1 2" key="1">
    <citation type="submission" date="2018-04" db="EMBL/GenBank/DDBJ databases">
        <title>The genome of golden apple snail Pomacea canaliculata provides insight into stress tolerance and invasive adaptation.</title>
        <authorList>
            <person name="Liu C."/>
            <person name="Liu B."/>
            <person name="Ren Y."/>
            <person name="Zhang Y."/>
            <person name="Wang H."/>
            <person name="Li S."/>
            <person name="Jiang F."/>
            <person name="Yin L."/>
            <person name="Zhang G."/>
            <person name="Qian W."/>
            <person name="Fan W."/>
        </authorList>
    </citation>
    <scope>NUCLEOTIDE SEQUENCE [LARGE SCALE GENOMIC DNA]</scope>
    <source>
        <strain evidence="1">SZHN2017</strain>
        <tissue evidence="1">Muscle</tissue>
    </source>
</reference>
<proteinExistence type="predicted"/>
<name>A0A2T7PIN0_POMCA</name>
<dbReference type="Proteomes" id="UP000245119">
    <property type="component" value="Linkage Group LG3"/>
</dbReference>
<evidence type="ECO:0000313" key="2">
    <source>
        <dbReference type="Proteomes" id="UP000245119"/>
    </source>
</evidence>
<protein>
    <submittedName>
        <fullName evidence="1">Uncharacterized protein</fullName>
    </submittedName>
</protein>
<accession>A0A2T7PIN0</accession>